<accession>A0A8J8JX95</accession>
<evidence type="ECO:0000313" key="2">
    <source>
        <dbReference type="Proteomes" id="UP000598971"/>
    </source>
</evidence>
<keyword evidence="2" id="KW-1185">Reference proteome</keyword>
<proteinExistence type="predicted"/>
<reference evidence="1" key="1">
    <citation type="submission" date="2019-10" db="EMBL/GenBank/DDBJ databases">
        <title>Draft genome sequence of Panacibacter sp. KCS-6.</title>
        <authorList>
            <person name="Yim K.J."/>
        </authorList>
    </citation>
    <scope>NUCLEOTIDE SEQUENCE</scope>
    <source>
        <strain evidence="1">KCS-6</strain>
    </source>
</reference>
<dbReference type="Proteomes" id="UP000598971">
    <property type="component" value="Unassembled WGS sequence"/>
</dbReference>
<name>A0A8J8JX95_9BACT</name>
<dbReference type="AlphaFoldDB" id="A0A8J8JX95"/>
<protein>
    <submittedName>
        <fullName evidence="1">Uncharacterized protein</fullName>
    </submittedName>
</protein>
<dbReference type="EMBL" id="WHPF01000007">
    <property type="protein sequence ID" value="NNV56136.1"/>
    <property type="molecule type" value="Genomic_DNA"/>
</dbReference>
<gene>
    <name evidence="1" type="ORF">GD597_11755</name>
</gene>
<dbReference type="RefSeq" id="WP_171608069.1">
    <property type="nucleotide sequence ID" value="NZ_WHPF01000007.1"/>
</dbReference>
<comment type="caution">
    <text evidence="1">The sequence shown here is derived from an EMBL/GenBank/DDBJ whole genome shotgun (WGS) entry which is preliminary data.</text>
</comment>
<organism evidence="1 2">
    <name type="scientific">Limnovirga soli</name>
    <dbReference type="NCBI Taxonomy" id="2656915"/>
    <lineage>
        <taxon>Bacteria</taxon>
        <taxon>Pseudomonadati</taxon>
        <taxon>Bacteroidota</taxon>
        <taxon>Chitinophagia</taxon>
        <taxon>Chitinophagales</taxon>
        <taxon>Chitinophagaceae</taxon>
        <taxon>Limnovirga</taxon>
    </lineage>
</organism>
<evidence type="ECO:0000313" key="1">
    <source>
        <dbReference type="EMBL" id="NNV56136.1"/>
    </source>
</evidence>
<sequence length="175" mass="19733">MQKSIIQVTYRHTIDYTTATGIERNILEATYKEYLLKSQAYNTTGEYTSFTALKKADGRANSLHYKTGFAADFFIAGFKNQMPYLQDVHGVPIVFEKYRFELIESDINDIQKHKVAIYFITGNCTCFAVIANHLLLAYGSHVGDNGPVETFMVPLQPGVNISSVQLLEVNSFSLR</sequence>